<dbReference type="SUPFAM" id="SSF54637">
    <property type="entry name" value="Thioesterase/thiol ester dehydrase-isomerase"/>
    <property type="match status" value="1"/>
</dbReference>
<sequence>MSTPDSSVKGDFRTRAKANDVPVARLIGFEAKEIASGRATVWLAAGPQHANPMGTLHGGILCDIADAAMGMAFASTLGPKESFTTVELKINFFRPVWEAHLKAEGKVVRRGRSLGYVECEVTDERGQLIAKAASTCLALRGEDAKGR</sequence>
<dbReference type="Pfam" id="PF03061">
    <property type="entry name" value="4HBT"/>
    <property type="match status" value="1"/>
</dbReference>
<dbReference type="InterPro" id="IPR006683">
    <property type="entry name" value="Thioestr_dom"/>
</dbReference>
<keyword evidence="4" id="KW-1185">Reference proteome</keyword>
<protein>
    <submittedName>
        <fullName evidence="3">PaaI family thioesterase</fullName>
    </submittedName>
</protein>
<dbReference type="GO" id="GO:0005829">
    <property type="term" value="C:cytosol"/>
    <property type="evidence" value="ECO:0007669"/>
    <property type="project" value="TreeGrafter"/>
</dbReference>
<dbReference type="GO" id="GO:0061522">
    <property type="term" value="F:1,4-dihydroxy-2-naphthoyl-CoA thioesterase activity"/>
    <property type="evidence" value="ECO:0007669"/>
    <property type="project" value="TreeGrafter"/>
</dbReference>
<dbReference type="InterPro" id="IPR003736">
    <property type="entry name" value="PAAI_dom"/>
</dbReference>
<accession>A0A7V8SY05</accession>
<dbReference type="PANTHER" id="PTHR43240">
    <property type="entry name" value="1,4-DIHYDROXY-2-NAPHTHOYL-COA THIOESTERASE 1"/>
    <property type="match status" value="1"/>
</dbReference>
<feature type="domain" description="Thioesterase" evidence="2">
    <location>
        <begin position="53"/>
        <end position="129"/>
    </location>
</feature>
<evidence type="ECO:0000313" key="4">
    <source>
        <dbReference type="Proteomes" id="UP000567293"/>
    </source>
</evidence>
<dbReference type="CDD" id="cd03443">
    <property type="entry name" value="PaaI_thioesterase"/>
    <property type="match status" value="1"/>
</dbReference>
<proteinExistence type="predicted"/>
<evidence type="ECO:0000259" key="2">
    <source>
        <dbReference type="Pfam" id="PF03061"/>
    </source>
</evidence>
<dbReference type="NCBIfam" id="TIGR00369">
    <property type="entry name" value="unchar_dom_1"/>
    <property type="match status" value="1"/>
</dbReference>
<reference evidence="3" key="1">
    <citation type="submission" date="2020-06" db="EMBL/GenBank/DDBJ databases">
        <title>Legume-microbial interactions unlock mineral nutrients during tropical forest succession.</title>
        <authorList>
            <person name="Epihov D.Z."/>
        </authorList>
    </citation>
    <scope>NUCLEOTIDE SEQUENCE [LARGE SCALE GENOMIC DNA]</scope>
    <source>
        <strain evidence="3">Pan2503</strain>
    </source>
</reference>
<name>A0A7V8SY05_9BACT</name>
<evidence type="ECO:0000313" key="3">
    <source>
        <dbReference type="EMBL" id="MBA0086431.1"/>
    </source>
</evidence>
<dbReference type="AlphaFoldDB" id="A0A7V8SY05"/>
<dbReference type="PANTHER" id="PTHR43240:SF1">
    <property type="entry name" value="BLR5584 PROTEIN"/>
    <property type="match status" value="1"/>
</dbReference>
<keyword evidence="1" id="KW-0378">Hydrolase</keyword>
<gene>
    <name evidence="3" type="ORF">HRJ53_15735</name>
</gene>
<dbReference type="Proteomes" id="UP000567293">
    <property type="component" value="Unassembled WGS sequence"/>
</dbReference>
<dbReference type="EMBL" id="JACDQQ010001510">
    <property type="protein sequence ID" value="MBA0086431.1"/>
    <property type="molecule type" value="Genomic_DNA"/>
</dbReference>
<evidence type="ECO:0000256" key="1">
    <source>
        <dbReference type="ARBA" id="ARBA00022801"/>
    </source>
</evidence>
<dbReference type="InterPro" id="IPR029069">
    <property type="entry name" value="HotDog_dom_sf"/>
</dbReference>
<dbReference type="Gene3D" id="3.10.129.10">
    <property type="entry name" value="Hotdog Thioesterase"/>
    <property type="match status" value="1"/>
</dbReference>
<comment type="caution">
    <text evidence="3">The sequence shown here is derived from an EMBL/GenBank/DDBJ whole genome shotgun (WGS) entry which is preliminary data.</text>
</comment>
<organism evidence="3 4">
    <name type="scientific">Candidatus Acidiferrum panamense</name>
    <dbReference type="NCBI Taxonomy" id="2741543"/>
    <lineage>
        <taxon>Bacteria</taxon>
        <taxon>Pseudomonadati</taxon>
        <taxon>Acidobacteriota</taxon>
        <taxon>Terriglobia</taxon>
        <taxon>Candidatus Acidiferrales</taxon>
        <taxon>Candidatus Acidiferrum</taxon>
    </lineage>
</organism>